<feature type="compositionally biased region" description="Gly residues" evidence="1">
    <location>
        <begin position="266"/>
        <end position="283"/>
    </location>
</feature>
<feature type="compositionally biased region" description="Low complexity" evidence="1">
    <location>
        <begin position="347"/>
        <end position="360"/>
    </location>
</feature>
<evidence type="ECO:0000313" key="2">
    <source>
        <dbReference type="EMBL" id="KAA9166867.1"/>
    </source>
</evidence>
<accession>A0A5N0VKF1</accession>
<comment type="caution">
    <text evidence="2">The sequence shown here is derived from an EMBL/GenBank/DDBJ whole genome shotgun (WGS) entry which is preliminary data.</text>
</comment>
<feature type="region of interest" description="Disordered" evidence="1">
    <location>
        <begin position="57"/>
        <end position="84"/>
    </location>
</feature>
<dbReference type="Gene3D" id="1.20.1260.20">
    <property type="entry name" value="PPE superfamily"/>
    <property type="match status" value="1"/>
</dbReference>
<dbReference type="Proteomes" id="UP000319769">
    <property type="component" value="Unassembled WGS sequence"/>
</dbReference>
<feature type="compositionally biased region" description="Low complexity" evidence="1">
    <location>
        <begin position="404"/>
        <end position="419"/>
    </location>
</feature>
<dbReference type="InterPro" id="IPR038332">
    <property type="entry name" value="PPE_sf"/>
</dbReference>
<feature type="region of interest" description="Disordered" evidence="1">
    <location>
        <begin position="266"/>
        <end position="490"/>
    </location>
</feature>
<feature type="region of interest" description="Disordered" evidence="1">
    <location>
        <begin position="1"/>
        <end position="45"/>
    </location>
</feature>
<protein>
    <recommendedName>
        <fullName evidence="4">PPE domain-containing protein</fullName>
    </recommendedName>
</protein>
<feature type="compositionally biased region" description="Low complexity" evidence="1">
    <location>
        <begin position="58"/>
        <end position="76"/>
    </location>
</feature>
<dbReference type="RefSeq" id="WP_144746402.1">
    <property type="nucleotide sequence ID" value="NZ_VMNW02000001.1"/>
</dbReference>
<evidence type="ECO:0000313" key="3">
    <source>
        <dbReference type="Proteomes" id="UP000319769"/>
    </source>
</evidence>
<feature type="compositionally biased region" description="Gly residues" evidence="1">
    <location>
        <begin position="361"/>
        <end position="381"/>
    </location>
</feature>
<sequence>MTNPQQPGGQQGDLGSYNGQGRYVSPEEQARQQLQAAGYDPNDPGFIQIFKNMVAESQGKQAAEQQRSQQAQQLGQNVEYRTDVPQSDAAYAGYQHQQLKDMVSTVNPSQVTGVSTAWNQLANAMSTFGQQLSQAATKSGATWKGDAAESAYNFVSGLGTWSDQSGQAAQLASDAVYNQSSAAETAKNTMPDPIPFSWSDEMKSWASSNPLNLVSNIDQSFEKQQQSQDAHDQAVQVMSSYDNNLYTAASQAPAFSTPPAFAGPGTGSIGEVGGSIDGTGSSGYTGPTGSNVGASGHSGNVSGGTAGSNSANSFSGSLAGLASAPRTGSKTGSSVGSTTAQGYQPANNSSNTSSPSNLGTSGLGAMGGMPMGAMGGGFGGADGDEYSSKVGRGGSGFGPGGSSSGSAASSGSAGAQSGARAGGAGAAESASGSGRSGGAAGRSGASGMGHGGKGQGEEDEEHQRPSWLIEPDPDDVFGTAERTAPPVIGE</sequence>
<reference evidence="2" key="1">
    <citation type="submission" date="2019-09" db="EMBL/GenBank/DDBJ databases">
        <authorList>
            <person name="Teo W.F.A."/>
            <person name="Duangmal K."/>
        </authorList>
    </citation>
    <scope>NUCLEOTIDE SEQUENCE [LARGE SCALE GENOMIC DNA]</scope>
    <source>
        <strain evidence="2">K81G1</strain>
    </source>
</reference>
<feature type="compositionally biased region" description="Low complexity" evidence="1">
    <location>
        <begin position="307"/>
        <end position="339"/>
    </location>
</feature>
<gene>
    <name evidence="2" type="ORF">FPZ12_001345</name>
</gene>
<feature type="compositionally biased region" description="Gly residues" evidence="1">
    <location>
        <begin position="391"/>
        <end position="403"/>
    </location>
</feature>
<proteinExistence type="predicted"/>
<dbReference type="OrthoDB" id="3691371at2"/>
<name>A0A5N0VKF1_9PSEU</name>
<organism evidence="2 3">
    <name type="scientific">Amycolatopsis acidicola</name>
    <dbReference type="NCBI Taxonomy" id="2596893"/>
    <lineage>
        <taxon>Bacteria</taxon>
        <taxon>Bacillati</taxon>
        <taxon>Actinomycetota</taxon>
        <taxon>Actinomycetes</taxon>
        <taxon>Pseudonocardiales</taxon>
        <taxon>Pseudonocardiaceae</taxon>
        <taxon>Amycolatopsis</taxon>
    </lineage>
</organism>
<evidence type="ECO:0000256" key="1">
    <source>
        <dbReference type="SAM" id="MobiDB-lite"/>
    </source>
</evidence>
<keyword evidence="3" id="KW-1185">Reference proteome</keyword>
<evidence type="ECO:0008006" key="4">
    <source>
        <dbReference type="Google" id="ProtNLM"/>
    </source>
</evidence>
<feature type="compositionally biased region" description="Gly residues" evidence="1">
    <location>
        <begin position="434"/>
        <end position="454"/>
    </location>
</feature>
<dbReference type="EMBL" id="VMNW02000001">
    <property type="protein sequence ID" value="KAA9166867.1"/>
    <property type="molecule type" value="Genomic_DNA"/>
</dbReference>
<dbReference type="SUPFAM" id="SSF140459">
    <property type="entry name" value="PE/PPE dimer-like"/>
    <property type="match status" value="1"/>
</dbReference>
<dbReference type="AlphaFoldDB" id="A0A5N0VKF1"/>